<feature type="region of interest" description="Disordered" evidence="1">
    <location>
        <begin position="49"/>
        <end position="72"/>
    </location>
</feature>
<evidence type="ECO:0000313" key="3">
    <source>
        <dbReference type="Proteomes" id="UP000827092"/>
    </source>
</evidence>
<organism evidence="2 3">
    <name type="scientific">Oedothorax gibbosus</name>
    <dbReference type="NCBI Taxonomy" id="931172"/>
    <lineage>
        <taxon>Eukaryota</taxon>
        <taxon>Metazoa</taxon>
        <taxon>Ecdysozoa</taxon>
        <taxon>Arthropoda</taxon>
        <taxon>Chelicerata</taxon>
        <taxon>Arachnida</taxon>
        <taxon>Araneae</taxon>
        <taxon>Araneomorphae</taxon>
        <taxon>Entelegynae</taxon>
        <taxon>Araneoidea</taxon>
        <taxon>Linyphiidae</taxon>
        <taxon>Erigoninae</taxon>
        <taxon>Oedothorax</taxon>
    </lineage>
</organism>
<feature type="compositionally biased region" description="Polar residues" evidence="1">
    <location>
        <begin position="13"/>
        <end position="23"/>
    </location>
</feature>
<proteinExistence type="predicted"/>
<comment type="caution">
    <text evidence="2">The sequence shown here is derived from an EMBL/GenBank/DDBJ whole genome shotgun (WGS) entry which is preliminary data.</text>
</comment>
<dbReference type="AlphaFoldDB" id="A0AAV6VUM5"/>
<reference evidence="2 3" key="1">
    <citation type="journal article" date="2022" name="Nat. Ecol. Evol.">
        <title>A masculinizing supergene underlies an exaggerated male reproductive morph in a spider.</title>
        <authorList>
            <person name="Hendrickx F."/>
            <person name="De Corte Z."/>
            <person name="Sonet G."/>
            <person name="Van Belleghem S.M."/>
            <person name="Kostlbacher S."/>
            <person name="Vangestel C."/>
        </authorList>
    </citation>
    <scope>NUCLEOTIDE SEQUENCE [LARGE SCALE GENOMIC DNA]</scope>
    <source>
        <strain evidence="2">W744_W776</strain>
    </source>
</reference>
<evidence type="ECO:0000313" key="2">
    <source>
        <dbReference type="EMBL" id="KAG8199791.1"/>
    </source>
</evidence>
<sequence length="72" mass="8394">MEEIQLHNRHRFPSSQTSTKQLNGTRWRTLDIELYELPLGHRPNALIDEFDSQSDVQSSGTPHSQLIFNPDY</sequence>
<evidence type="ECO:0000256" key="1">
    <source>
        <dbReference type="SAM" id="MobiDB-lite"/>
    </source>
</evidence>
<gene>
    <name evidence="2" type="ORF">JTE90_000884</name>
</gene>
<feature type="region of interest" description="Disordered" evidence="1">
    <location>
        <begin position="1"/>
        <end position="23"/>
    </location>
</feature>
<accession>A0AAV6VUM5</accession>
<dbReference type="Proteomes" id="UP000827092">
    <property type="component" value="Unassembled WGS sequence"/>
</dbReference>
<feature type="compositionally biased region" description="Polar residues" evidence="1">
    <location>
        <begin position="53"/>
        <end position="72"/>
    </location>
</feature>
<dbReference type="EMBL" id="JAFNEN010000024">
    <property type="protein sequence ID" value="KAG8199791.1"/>
    <property type="molecule type" value="Genomic_DNA"/>
</dbReference>
<protein>
    <submittedName>
        <fullName evidence="2">Uncharacterized protein</fullName>
    </submittedName>
</protein>
<name>A0AAV6VUM5_9ARAC</name>
<keyword evidence="3" id="KW-1185">Reference proteome</keyword>